<evidence type="ECO:0000313" key="4">
    <source>
        <dbReference type="EMBL" id="KAK1739408.1"/>
    </source>
</evidence>
<name>A0AAD9DB89_9STRA</name>
<sequence>MNKLSCAAILLASAAVGTQAQDMCSCSPTTFNFLLDFSNNCEVNTIDGNPGVQTAMCFQEVVDAVPGQPASDEPMRRLLRESEHDEDEPRSLQTGEDKVVEVVSAQFLEFGTDGDMTVIHQDNTYTTTSLLDGGAMQFDSVSSKLDTSVPLSDQMENPALVPGGASLILYGKTESGKVIRNRFFWLYEMSNCGRENKPVQVGDQIGWVKVEPGPLGGAWPAFCPALPDGSPTISPRTNDPTLTPSSAPIEQVPTVTPTAKPVITDTPVTTDAPTDAPQSSSLIPGPSPTRKPTHPVFGSKSAKSKSLKPPHSAKSSKSKSAKNSSKSSKSNYHGYLNAHIVYEDFKMMNSSSMLSSFGISLITLAVTFYLSGGL</sequence>
<keyword evidence="2" id="KW-0812">Transmembrane</keyword>
<comment type="caution">
    <text evidence="4">The sequence shown here is derived from an EMBL/GenBank/DDBJ whole genome shotgun (WGS) entry which is preliminary data.</text>
</comment>
<dbReference type="AlphaFoldDB" id="A0AAD9DB89"/>
<organism evidence="4 5">
    <name type="scientific">Skeletonema marinoi</name>
    <dbReference type="NCBI Taxonomy" id="267567"/>
    <lineage>
        <taxon>Eukaryota</taxon>
        <taxon>Sar</taxon>
        <taxon>Stramenopiles</taxon>
        <taxon>Ochrophyta</taxon>
        <taxon>Bacillariophyta</taxon>
        <taxon>Coscinodiscophyceae</taxon>
        <taxon>Thalassiosirophycidae</taxon>
        <taxon>Thalassiosirales</taxon>
        <taxon>Skeletonemataceae</taxon>
        <taxon>Skeletonema</taxon>
        <taxon>Skeletonema marinoi-dohrnii complex</taxon>
    </lineage>
</organism>
<keyword evidence="2" id="KW-1133">Transmembrane helix</keyword>
<feature type="signal peptide" evidence="3">
    <location>
        <begin position="1"/>
        <end position="20"/>
    </location>
</feature>
<reference evidence="4" key="1">
    <citation type="submission" date="2023-06" db="EMBL/GenBank/DDBJ databases">
        <title>Survivors Of The Sea: Transcriptome response of Skeletonema marinoi to long-term dormancy.</title>
        <authorList>
            <person name="Pinder M.I.M."/>
            <person name="Kourtchenko O."/>
            <person name="Robertson E.K."/>
            <person name="Larsson T."/>
            <person name="Maumus F."/>
            <person name="Osuna-Cruz C.M."/>
            <person name="Vancaester E."/>
            <person name="Stenow R."/>
            <person name="Vandepoele K."/>
            <person name="Ploug H."/>
            <person name="Bruchert V."/>
            <person name="Godhe A."/>
            <person name="Topel M."/>
        </authorList>
    </citation>
    <scope>NUCLEOTIDE SEQUENCE</scope>
    <source>
        <strain evidence="4">R05AC</strain>
    </source>
</reference>
<feature type="transmembrane region" description="Helical" evidence="2">
    <location>
        <begin position="353"/>
        <end position="371"/>
    </location>
</feature>
<feature type="chain" id="PRO_5042147113" description="DOMON domain-containing protein" evidence="3">
    <location>
        <begin position="21"/>
        <end position="374"/>
    </location>
</feature>
<protein>
    <recommendedName>
        <fullName evidence="6">DOMON domain-containing protein</fullName>
    </recommendedName>
</protein>
<feature type="compositionally biased region" description="Low complexity" evidence="1">
    <location>
        <begin position="261"/>
        <end position="277"/>
    </location>
</feature>
<evidence type="ECO:0000256" key="2">
    <source>
        <dbReference type="SAM" id="Phobius"/>
    </source>
</evidence>
<proteinExistence type="predicted"/>
<feature type="compositionally biased region" description="Polar residues" evidence="1">
    <location>
        <begin position="231"/>
        <end position="257"/>
    </location>
</feature>
<evidence type="ECO:0000256" key="3">
    <source>
        <dbReference type="SAM" id="SignalP"/>
    </source>
</evidence>
<dbReference type="Proteomes" id="UP001224775">
    <property type="component" value="Unassembled WGS sequence"/>
</dbReference>
<evidence type="ECO:0000256" key="1">
    <source>
        <dbReference type="SAM" id="MobiDB-lite"/>
    </source>
</evidence>
<keyword evidence="2" id="KW-0472">Membrane</keyword>
<keyword evidence="3" id="KW-0732">Signal</keyword>
<dbReference type="EMBL" id="JATAAI010000018">
    <property type="protein sequence ID" value="KAK1739408.1"/>
    <property type="molecule type" value="Genomic_DNA"/>
</dbReference>
<accession>A0AAD9DB89</accession>
<evidence type="ECO:0000313" key="5">
    <source>
        <dbReference type="Proteomes" id="UP001224775"/>
    </source>
</evidence>
<gene>
    <name evidence="4" type="ORF">QTG54_009951</name>
</gene>
<evidence type="ECO:0008006" key="6">
    <source>
        <dbReference type="Google" id="ProtNLM"/>
    </source>
</evidence>
<feature type="region of interest" description="Disordered" evidence="1">
    <location>
        <begin position="226"/>
        <end position="329"/>
    </location>
</feature>
<keyword evidence="5" id="KW-1185">Reference proteome</keyword>